<proteinExistence type="predicted"/>
<evidence type="ECO:0000313" key="2">
    <source>
        <dbReference type="EMBL" id="OHA06621.1"/>
    </source>
</evidence>
<feature type="region of interest" description="Disordered" evidence="1">
    <location>
        <begin position="279"/>
        <end position="343"/>
    </location>
</feature>
<evidence type="ECO:0008006" key="4">
    <source>
        <dbReference type="Google" id="ProtNLM"/>
    </source>
</evidence>
<feature type="compositionally biased region" description="Low complexity" evidence="1">
    <location>
        <begin position="115"/>
        <end position="133"/>
    </location>
</feature>
<accession>A0A1G2L754</accession>
<reference evidence="2 3" key="1">
    <citation type="journal article" date="2016" name="Nat. Commun.">
        <title>Thousands of microbial genomes shed light on interconnected biogeochemical processes in an aquifer system.</title>
        <authorList>
            <person name="Anantharaman K."/>
            <person name="Brown C.T."/>
            <person name="Hug L.A."/>
            <person name="Sharon I."/>
            <person name="Castelle C.J."/>
            <person name="Probst A.J."/>
            <person name="Thomas B.C."/>
            <person name="Singh A."/>
            <person name="Wilkins M.J."/>
            <person name="Karaoz U."/>
            <person name="Brodie E.L."/>
            <person name="Williams K.H."/>
            <person name="Hubbard S.S."/>
            <person name="Banfield J.F."/>
        </authorList>
    </citation>
    <scope>NUCLEOTIDE SEQUENCE [LARGE SCALE GENOMIC DNA]</scope>
</reference>
<feature type="region of interest" description="Disordered" evidence="1">
    <location>
        <begin position="97"/>
        <end position="139"/>
    </location>
</feature>
<evidence type="ECO:0000313" key="3">
    <source>
        <dbReference type="Proteomes" id="UP000177982"/>
    </source>
</evidence>
<evidence type="ECO:0000256" key="1">
    <source>
        <dbReference type="SAM" id="MobiDB-lite"/>
    </source>
</evidence>
<dbReference type="AlphaFoldDB" id="A0A1G2L754"/>
<feature type="compositionally biased region" description="Basic and acidic residues" evidence="1">
    <location>
        <begin position="313"/>
        <end position="326"/>
    </location>
</feature>
<name>A0A1G2L754_9BACT</name>
<feature type="compositionally biased region" description="Polar residues" evidence="1">
    <location>
        <begin position="327"/>
        <end position="343"/>
    </location>
</feature>
<comment type="caution">
    <text evidence="2">The sequence shown here is derived from an EMBL/GenBank/DDBJ whole genome shotgun (WGS) entry which is preliminary data.</text>
</comment>
<dbReference type="EMBL" id="MHQO01000026">
    <property type="protein sequence ID" value="OHA06621.1"/>
    <property type="molecule type" value="Genomic_DNA"/>
</dbReference>
<protein>
    <recommendedName>
        <fullName evidence="4">DUF5667 domain-containing protein</fullName>
    </recommendedName>
</protein>
<gene>
    <name evidence="2" type="ORF">A2934_00940</name>
</gene>
<sequence>MKVRINEEVRAVLALSQDSKADWEAARVERRLEEAAKLSLRGEVSEKAKTELAERFEKNSGLVEKRIAMLESAGEEKTAVDIASRLEVSLRAHGQVLSQIGTEEEHDEEKGGAEGETASSTASGSLAVSAGSGPESNRGLLSRELSHELQSIIRTRLSLESRIEKNDGKPETKEAAEGKLKAAEHIIAAVRAYLESKGSGVDASTTARIEARIADAERLNEEAAEKLERGLYGEAFTTSNKIFRIVQELRVFFEAQDRISVMVKFRGNAFVEDDYHGVDAEAGGEEDNENDEIGEDGLPQARSEDEPGEDDEHGNSGKDGEGEQKSNDSGIQATTTFEFQDVL</sequence>
<dbReference type="Proteomes" id="UP000177982">
    <property type="component" value="Unassembled WGS sequence"/>
</dbReference>
<feature type="compositionally biased region" description="Acidic residues" evidence="1">
    <location>
        <begin position="282"/>
        <end position="295"/>
    </location>
</feature>
<organism evidence="2 3">
    <name type="scientific">Candidatus Sungbacteria bacterium RIFCSPLOWO2_01_FULL_47_10</name>
    <dbReference type="NCBI Taxonomy" id="1802276"/>
    <lineage>
        <taxon>Bacteria</taxon>
        <taxon>Candidatus Sungiibacteriota</taxon>
    </lineage>
</organism>